<dbReference type="STRING" id="1195763.ABT56_05755"/>
<keyword evidence="1" id="KW-0732">Signal</keyword>
<dbReference type="PATRIC" id="fig|1195763.3.peg.1222"/>
<organism evidence="2 3">
    <name type="scientific">Photobacterium aquae</name>
    <dbReference type="NCBI Taxonomy" id="1195763"/>
    <lineage>
        <taxon>Bacteria</taxon>
        <taxon>Pseudomonadati</taxon>
        <taxon>Pseudomonadota</taxon>
        <taxon>Gammaproteobacteria</taxon>
        <taxon>Vibrionales</taxon>
        <taxon>Vibrionaceae</taxon>
        <taxon>Photobacterium</taxon>
    </lineage>
</organism>
<evidence type="ECO:0000313" key="2">
    <source>
        <dbReference type="EMBL" id="KLV07066.1"/>
    </source>
</evidence>
<keyword evidence="3" id="KW-1185">Reference proteome</keyword>
<gene>
    <name evidence="2" type="ORF">ABT56_05755</name>
</gene>
<dbReference type="OrthoDB" id="5918494at2"/>
<dbReference type="RefSeq" id="WP_047877917.1">
    <property type="nucleotide sequence ID" value="NZ_LDOT01000006.1"/>
</dbReference>
<dbReference type="Proteomes" id="UP000036097">
    <property type="component" value="Unassembled WGS sequence"/>
</dbReference>
<feature type="signal peptide" evidence="1">
    <location>
        <begin position="1"/>
        <end position="21"/>
    </location>
</feature>
<evidence type="ECO:0008006" key="4">
    <source>
        <dbReference type="Google" id="ProtNLM"/>
    </source>
</evidence>
<dbReference type="EMBL" id="LDOT01000006">
    <property type="protein sequence ID" value="KLV07066.1"/>
    <property type="molecule type" value="Genomic_DNA"/>
</dbReference>
<accession>A0A0J1H5V5</accession>
<proteinExistence type="predicted"/>
<dbReference type="PROSITE" id="PS51257">
    <property type="entry name" value="PROKAR_LIPOPROTEIN"/>
    <property type="match status" value="1"/>
</dbReference>
<evidence type="ECO:0000256" key="1">
    <source>
        <dbReference type="SAM" id="SignalP"/>
    </source>
</evidence>
<dbReference type="AlphaFoldDB" id="A0A0J1H5V5"/>
<feature type="chain" id="PRO_5005252388" description="Lipoprotein" evidence="1">
    <location>
        <begin position="22"/>
        <end position="203"/>
    </location>
</feature>
<reference evidence="2 3" key="1">
    <citation type="submission" date="2015-05" db="EMBL/GenBank/DDBJ databases">
        <title>Photobacterium galathea sp. nov.</title>
        <authorList>
            <person name="Machado H."/>
            <person name="Gram L."/>
        </authorList>
    </citation>
    <scope>NUCLEOTIDE SEQUENCE [LARGE SCALE GENOMIC DNA]</scope>
    <source>
        <strain evidence="2 3">CGMCC 1.12159</strain>
    </source>
</reference>
<comment type="caution">
    <text evidence="2">The sequence shown here is derived from an EMBL/GenBank/DDBJ whole genome shotgun (WGS) entry which is preliminary data.</text>
</comment>
<protein>
    <recommendedName>
        <fullName evidence="4">Lipoprotein</fullName>
    </recommendedName>
</protein>
<evidence type="ECO:0000313" key="3">
    <source>
        <dbReference type="Proteomes" id="UP000036097"/>
    </source>
</evidence>
<sequence length="203" mass="22207">MKKTLLAVALVASLGSGCSMLNKSDTVNYDALRKDGAELMTKANAEGYQPSNVKQLEVVRFTVNTAFLAAKPTYERYIDELKSTPVLGNYFAATEAVETEEEKRAIYDALPADQKKVVDNFMKSSMSEEMMSGLGEAAKVALENSSHFLALDSTDMLSGIDFTQLLTEKENVSFTIDQISYLNATVISAYNNYKTVSAFSRAG</sequence>
<name>A0A0J1H5V5_9GAMM</name>